<feature type="domain" description="ParB-like N-terminal" evidence="1">
    <location>
        <begin position="21"/>
        <end position="108"/>
    </location>
</feature>
<name>A0ABV2SAF0_BRAJP</name>
<evidence type="ECO:0000259" key="1">
    <source>
        <dbReference type="SMART" id="SM00470"/>
    </source>
</evidence>
<organism evidence="2 3">
    <name type="scientific">Bradyrhizobium japonicum</name>
    <dbReference type="NCBI Taxonomy" id="375"/>
    <lineage>
        <taxon>Bacteria</taxon>
        <taxon>Pseudomonadati</taxon>
        <taxon>Pseudomonadota</taxon>
        <taxon>Alphaproteobacteria</taxon>
        <taxon>Hyphomicrobiales</taxon>
        <taxon>Nitrobacteraceae</taxon>
        <taxon>Bradyrhizobium</taxon>
    </lineage>
</organism>
<comment type="caution">
    <text evidence="2">The sequence shown here is derived from an EMBL/GenBank/DDBJ whole genome shotgun (WGS) entry which is preliminary data.</text>
</comment>
<dbReference type="EMBL" id="JBEPTQ010000002">
    <property type="protein sequence ID" value="MET4726148.1"/>
    <property type="molecule type" value="Genomic_DNA"/>
</dbReference>
<dbReference type="SUPFAM" id="SSF110849">
    <property type="entry name" value="ParB/Sulfiredoxin"/>
    <property type="match status" value="1"/>
</dbReference>
<dbReference type="SMART" id="SM00470">
    <property type="entry name" value="ParB"/>
    <property type="match status" value="1"/>
</dbReference>
<dbReference type="Gene3D" id="3.90.1530.10">
    <property type="entry name" value="Conserved hypothetical protein from pyrococcus furiosus pfu- 392566-001, ParB domain"/>
    <property type="match status" value="1"/>
</dbReference>
<keyword evidence="3" id="KW-1185">Reference proteome</keyword>
<sequence length="333" mass="38243">MARRPHIAVRMGFEERTVLARLADIQPLKLVSEEVKRSSKYRQIAASVGEIGLVEPPVVARSRDDQGKFLLLDGHLRLEVLRDRGLLEIECLVSTEDEAFTYNKRVNRIAIIQEHRMILKAVENGVSEARIGETKDKSAHQPTQAELKAKADWEENRRKWPSLYSRDRQHWRSWDNRPSGRLSLTLTDPLRLQWQDGHVLGRWHDRKSSKLGAHLDEVLVGMLAGAATARHNRIAAEAEKRRREEAHQAYLKEQERRRYEAQVDAFIEGKADELFRLQKILAFRDYIAREPGAPRSPEEDAVLRATNDLISRLQHGLSADTLKNALKSARQIS</sequence>
<dbReference type="Proteomes" id="UP001549291">
    <property type="component" value="Unassembled WGS sequence"/>
</dbReference>
<evidence type="ECO:0000313" key="3">
    <source>
        <dbReference type="Proteomes" id="UP001549291"/>
    </source>
</evidence>
<accession>A0ABV2SAF0</accession>
<dbReference type="InterPro" id="IPR003115">
    <property type="entry name" value="ParB_N"/>
</dbReference>
<reference evidence="2 3" key="1">
    <citation type="submission" date="2024-06" db="EMBL/GenBank/DDBJ databases">
        <title>Genomic Encyclopedia of Type Strains, Phase V (KMG-V): Genome sequencing to study the core and pangenomes of soil and plant-associated prokaryotes.</title>
        <authorList>
            <person name="Whitman W."/>
        </authorList>
    </citation>
    <scope>NUCLEOTIDE SEQUENCE [LARGE SCALE GENOMIC DNA]</scope>
    <source>
        <strain evidence="2 3">USDA 160</strain>
    </source>
</reference>
<dbReference type="InterPro" id="IPR036086">
    <property type="entry name" value="ParB/Sulfiredoxin_sf"/>
</dbReference>
<gene>
    <name evidence="2" type="ORF">ABIF63_010254</name>
</gene>
<protein>
    <submittedName>
        <fullName evidence="2">ParB-like chromosome segregation protein Spo0J</fullName>
    </submittedName>
</protein>
<evidence type="ECO:0000313" key="2">
    <source>
        <dbReference type="EMBL" id="MET4726148.1"/>
    </source>
</evidence>
<proteinExistence type="predicted"/>